<dbReference type="EMBL" id="JABFDN010000003">
    <property type="protein sequence ID" value="NPU65638.1"/>
    <property type="molecule type" value="Genomic_DNA"/>
</dbReference>
<protein>
    <submittedName>
        <fullName evidence="1">Uncharacterized protein</fullName>
    </submittedName>
</protein>
<reference evidence="1" key="1">
    <citation type="submission" date="2020-05" db="EMBL/GenBank/DDBJ databases">
        <title>Nod-independent and nitrogen-fixing Bradyrhizobium aeschynomene sp. nov. isolated from nodules of Aeschynomene indica.</title>
        <authorList>
            <person name="Zhang Z."/>
        </authorList>
    </citation>
    <scope>NUCLEOTIDE SEQUENCE</scope>
    <source>
        <strain evidence="1">83012</strain>
    </source>
</reference>
<dbReference type="RefSeq" id="WP_172110730.1">
    <property type="nucleotide sequence ID" value="NZ_JABFDN010000003.1"/>
</dbReference>
<sequence length="76" mass="8081">MTGTNEMRFYILGPGESSGEGVDLDDVETVLLQTADTALAIARDRLEPSTTNVSLEVRSDGGRIGQVTVSVLIERG</sequence>
<accession>A0ABX2CCV6</accession>
<comment type="caution">
    <text evidence="1">The sequence shown here is derived from an EMBL/GenBank/DDBJ whole genome shotgun (WGS) entry which is preliminary data.</text>
</comment>
<keyword evidence="2" id="KW-1185">Reference proteome</keyword>
<organism evidence="1 2">
    <name type="scientific">Bradyrhizobium aeschynomenes</name>
    <dbReference type="NCBI Taxonomy" id="2734909"/>
    <lineage>
        <taxon>Bacteria</taxon>
        <taxon>Pseudomonadati</taxon>
        <taxon>Pseudomonadota</taxon>
        <taxon>Alphaproteobacteria</taxon>
        <taxon>Hyphomicrobiales</taxon>
        <taxon>Nitrobacteraceae</taxon>
        <taxon>Bradyrhizobium</taxon>
    </lineage>
</organism>
<evidence type="ECO:0000313" key="1">
    <source>
        <dbReference type="EMBL" id="NPU65638.1"/>
    </source>
</evidence>
<evidence type="ECO:0000313" key="2">
    <source>
        <dbReference type="Proteomes" id="UP000886476"/>
    </source>
</evidence>
<dbReference type="Proteomes" id="UP000886476">
    <property type="component" value="Unassembled WGS sequence"/>
</dbReference>
<proteinExistence type="predicted"/>
<name>A0ABX2CCV6_9BRAD</name>
<gene>
    <name evidence="1" type="ORF">HL667_11585</name>
</gene>